<dbReference type="SUPFAM" id="SSF56349">
    <property type="entry name" value="DNA breaking-rejoining enzymes"/>
    <property type="match status" value="1"/>
</dbReference>
<accession>A0A3S2U7N3</accession>
<gene>
    <name evidence="3" type="ORF">EM808_21775</name>
</gene>
<comment type="caution">
    <text evidence="3">The sequence shown here is derived from an EMBL/GenBank/DDBJ whole genome shotgun (WGS) entry which is preliminary data.</text>
</comment>
<dbReference type="PANTHER" id="PTHR30349:SF82">
    <property type="entry name" value="INTEGRASE_RECOMBINASE YOEC-RELATED"/>
    <property type="match status" value="1"/>
</dbReference>
<keyword evidence="4" id="KW-1185">Reference proteome</keyword>
<evidence type="ECO:0000256" key="1">
    <source>
        <dbReference type="ARBA" id="ARBA00023172"/>
    </source>
</evidence>
<keyword evidence="1" id="KW-0233">DNA recombination</keyword>
<dbReference type="GO" id="GO:0003677">
    <property type="term" value="F:DNA binding"/>
    <property type="evidence" value="ECO:0007669"/>
    <property type="project" value="InterPro"/>
</dbReference>
<evidence type="ECO:0000313" key="3">
    <source>
        <dbReference type="EMBL" id="RVT58553.1"/>
    </source>
</evidence>
<dbReference type="GO" id="GO:0006310">
    <property type="term" value="P:DNA recombination"/>
    <property type="evidence" value="ECO:0007669"/>
    <property type="project" value="UniProtKB-KW"/>
</dbReference>
<evidence type="ECO:0000313" key="4">
    <source>
        <dbReference type="Proteomes" id="UP000288024"/>
    </source>
</evidence>
<dbReference type="AlphaFoldDB" id="A0A3S2U7N3"/>
<dbReference type="PANTHER" id="PTHR30349">
    <property type="entry name" value="PHAGE INTEGRASE-RELATED"/>
    <property type="match status" value="1"/>
</dbReference>
<dbReference type="InterPro" id="IPR011010">
    <property type="entry name" value="DNA_brk_join_enz"/>
</dbReference>
<protein>
    <submittedName>
        <fullName evidence="3">Site-specific integrase</fullName>
    </submittedName>
</protein>
<dbReference type="InterPro" id="IPR002104">
    <property type="entry name" value="Integrase_catalytic"/>
</dbReference>
<reference evidence="3 4" key="1">
    <citation type="submission" date="2019-01" db="EMBL/GenBank/DDBJ databases">
        <title>Bacillus sp. M5HDSG1-1, whole genome shotgun sequence.</title>
        <authorList>
            <person name="Tuo L."/>
        </authorList>
    </citation>
    <scope>NUCLEOTIDE SEQUENCE [LARGE SCALE GENOMIC DNA]</scope>
    <source>
        <strain evidence="3 4">M5HDSG1-1</strain>
    </source>
</reference>
<dbReference type="GeneID" id="87619542"/>
<dbReference type="InterPro" id="IPR013762">
    <property type="entry name" value="Integrase-like_cat_sf"/>
</dbReference>
<dbReference type="Gene3D" id="1.10.443.10">
    <property type="entry name" value="Intergrase catalytic core"/>
    <property type="match status" value="1"/>
</dbReference>
<dbReference type="Pfam" id="PF00589">
    <property type="entry name" value="Phage_integrase"/>
    <property type="match status" value="1"/>
</dbReference>
<feature type="domain" description="Tyr recombinase" evidence="2">
    <location>
        <begin position="1"/>
        <end position="183"/>
    </location>
</feature>
<proteinExistence type="predicted"/>
<name>A0A3S2U7N3_9BACI</name>
<dbReference type="Proteomes" id="UP000288024">
    <property type="component" value="Unassembled WGS sequence"/>
</dbReference>
<evidence type="ECO:0000259" key="2">
    <source>
        <dbReference type="PROSITE" id="PS51898"/>
    </source>
</evidence>
<dbReference type="InterPro" id="IPR050090">
    <property type="entry name" value="Tyrosine_recombinase_XerCD"/>
</dbReference>
<dbReference type="EMBL" id="RZTZ01000012">
    <property type="protein sequence ID" value="RVT58553.1"/>
    <property type="molecule type" value="Genomic_DNA"/>
</dbReference>
<sequence length="187" mass="21757">MEVVEAIKDLKQINSMKRYLKKQSERDYLLFLLGINTGLTITELLDIRISDLLEGDGICDFYTIKKDDLRDERKVYLNQKVKKEILHYVSANKHEPDSYLFQSKKSKNHLSRQQAYRIIHQAAEALGIGSNIGTNSMRKTFGYHAYKRGVAISLLQKHFHHSTKQETYKFLGINKEEVTIPRIDVNL</sequence>
<dbReference type="RefSeq" id="WP_127740743.1">
    <property type="nucleotide sequence ID" value="NZ_CAJCKN010000012.1"/>
</dbReference>
<dbReference type="PROSITE" id="PS51898">
    <property type="entry name" value="TYR_RECOMBINASE"/>
    <property type="match status" value="1"/>
</dbReference>
<organism evidence="3 4">
    <name type="scientific">Niallia taxi</name>
    <dbReference type="NCBI Taxonomy" id="2499688"/>
    <lineage>
        <taxon>Bacteria</taxon>
        <taxon>Bacillati</taxon>
        <taxon>Bacillota</taxon>
        <taxon>Bacilli</taxon>
        <taxon>Bacillales</taxon>
        <taxon>Bacillaceae</taxon>
        <taxon>Niallia</taxon>
    </lineage>
</organism>
<dbReference type="GO" id="GO:0015074">
    <property type="term" value="P:DNA integration"/>
    <property type="evidence" value="ECO:0007669"/>
    <property type="project" value="InterPro"/>
</dbReference>